<evidence type="ECO:0000256" key="1">
    <source>
        <dbReference type="ARBA" id="ARBA00004651"/>
    </source>
</evidence>
<dbReference type="AlphaFoldDB" id="A0A1T5C069"/>
<feature type="transmembrane region" description="Helical" evidence="9">
    <location>
        <begin position="75"/>
        <end position="98"/>
    </location>
</feature>
<sequence>MNNKQKEYSKAWALLPLLAFVLIYFSTSLYLKDFYAVPVLVVFVLSLFIAFIQYPKKSFADKLKHFSLGSGDENILVMILIFLLAGAFGSISNSIGAISSTVNFALTYVSPGFIISGIFLISCFISISLGTSVGTIVALAPIAVGFESHIPGIMALALAAVVGGAMFGDNLSFISDTTIAATRTQNVGMRDKFKVNFAIVFPVAVLVSVIYYFLGLQFEQKISTLSVADYELIKIVPYLVVFLLAIFGLQVIWTLGVGVLVALCIGLLTGDISLLESVASVNQGFASMFELSLLCLVIGGVVGVIRFNGGIDYLLNTILGKIRSPKGAELGIGILTALVNLALANNTITIVIVGPIAKEISNKFSLNPKRVASILDTTSCFIQGVIPYGAQILAALAASAAVFEGGSGKPALPPFELIQYLYYPFLTGIATLLFIVFSKRTKSNITD</sequence>
<evidence type="ECO:0000256" key="8">
    <source>
        <dbReference type="ARBA" id="ARBA00038435"/>
    </source>
</evidence>
<evidence type="ECO:0000313" key="11">
    <source>
        <dbReference type="EMBL" id="SKB52775.1"/>
    </source>
</evidence>
<feature type="transmembrane region" description="Helical" evidence="9">
    <location>
        <begin position="37"/>
        <end position="54"/>
    </location>
</feature>
<dbReference type="GO" id="GO:0015297">
    <property type="term" value="F:antiporter activity"/>
    <property type="evidence" value="ECO:0007669"/>
    <property type="project" value="UniProtKB-KW"/>
</dbReference>
<keyword evidence="3" id="KW-0050">Antiport</keyword>
<evidence type="ECO:0000256" key="6">
    <source>
        <dbReference type="ARBA" id="ARBA00022989"/>
    </source>
</evidence>
<keyword evidence="6 9" id="KW-1133">Transmembrane helix</keyword>
<feature type="transmembrane region" description="Helical" evidence="9">
    <location>
        <begin position="420"/>
        <end position="437"/>
    </location>
</feature>
<name>A0A1T5C069_9SPHI</name>
<dbReference type="RefSeq" id="WP_079641765.1">
    <property type="nucleotide sequence ID" value="NZ_FUZF01000003.1"/>
</dbReference>
<keyword evidence="7 9" id="KW-0472">Membrane</keyword>
<dbReference type="OrthoDB" id="9790605at2"/>
<keyword evidence="2" id="KW-0813">Transport</keyword>
<protein>
    <submittedName>
        <fullName evidence="11">Na+/H+ antiporter NhaC</fullName>
    </submittedName>
</protein>
<evidence type="ECO:0000256" key="2">
    <source>
        <dbReference type="ARBA" id="ARBA00022448"/>
    </source>
</evidence>
<dbReference type="InterPro" id="IPR018461">
    <property type="entry name" value="Na/H_Antiport_NhaC-like_C"/>
</dbReference>
<dbReference type="PANTHER" id="PTHR33451">
    <property type="entry name" value="MALATE-2H(+)/NA(+)-LACTATE ANTIPORTER"/>
    <property type="match status" value="1"/>
</dbReference>
<dbReference type="STRING" id="1513896.SAMN05660841_00983"/>
<organism evidence="11 12">
    <name type="scientific">Sphingobacterium nematocida</name>
    <dbReference type="NCBI Taxonomy" id="1513896"/>
    <lineage>
        <taxon>Bacteria</taxon>
        <taxon>Pseudomonadati</taxon>
        <taxon>Bacteroidota</taxon>
        <taxon>Sphingobacteriia</taxon>
        <taxon>Sphingobacteriales</taxon>
        <taxon>Sphingobacteriaceae</taxon>
        <taxon>Sphingobacterium</taxon>
    </lineage>
</organism>
<dbReference type="EMBL" id="FUZF01000003">
    <property type="protein sequence ID" value="SKB52775.1"/>
    <property type="molecule type" value="Genomic_DNA"/>
</dbReference>
<feature type="transmembrane region" description="Helical" evidence="9">
    <location>
        <begin position="118"/>
        <end position="146"/>
    </location>
</feature>
<evidence type="ECO:0000256" key="9">
    <source>
        <dbReference type="SAM" id="Phobius"/>
    </source>
</evidence>
<reference evidence="12" key="1">
    <citation type="submission" date="2017-02" db="EMBL/GenBank/DDBJ databases">
        <authorList>
            <person name="Varghese N."/>
            <person name="Submissions S."/>
        </authorList>
    </citation>
    <scope>NUCLEOTIDE SEQUENCE [LARGE SCALE GENOMIC DNA]</scope>
    <source>
        <strain evidence="12">DSM 24091</strain>
    </source>
</reference>
<feature type="transmembrane region" description="Helical" evidence="9">
    <location>
        <begin position="235"/>
        <end position="268"/>
    </location>
</feature>
<accession>A0A1T5C069</accession>
<keyword evidence="12" id="KW-1185">Reference proteome</keyword>
<evidence type="ECO:0000256" key="4">
    <source>
        <dbReference type="ARBA" id="ARBA00022475"/>
    </source>
</evidence>
<proteinExistence type="inferred from homology"/>
<keyword evidence="5 9" id="KW-0812">Transmembrane</keyword>
<evidence type="ECO:0000313" key="12">
    <source>
        <dbReference type="Proteomes" id="UP000190150"/>
    </source>
</evidence>
<feature type="transmembrane region" description="Helical" evidence="9">
    <location>
        <begin position="153"/>
        <end position="175"/>
    </location>
</feature>
<dbReference type="InterPro" id="IPR052180">
    <property type="entry name" value="NhaC_Na-H+_Antiporter"/>
</dbReference>
<evidence type="ECO:0000256" key="7">
    <source>
        <dbReference type="ARBA" id="ARBA00023136"/>
    </source>
</evidence>
<feature type="transmembrane region" description="Helical" evidence="9">
    <location>
        <begin position="330"/>
        <end position="357"/>
    </location>
</feature>
<keyword evidence="4" id="KW-1003">Cell membrane</keyword>
<evidence type="ECO:0000256" key="5">
    <source>
        <dbReference type="ARBA" id="ARBA00022692"/>
    </source>
</evidence>
<dbReference type="GO" id="GO:0005886">
    <property type="term" value="C:plasma membrane"/>
    <property type="evidence" value="ECO:0007669"/>
    <property type="project" value="UniProtKB-SubCell"/>
</dbReference>
<dbReference type="Proteomes" id="UP000190150">
    <property type="component" value="Unassembled WGS sequence"/>
</dbReference>
<feature type="domain" description="Na+/H+ antiporter NhaC-like C-terminal" evidence="10">
    <location>
        <begin position="11"/>
        <end position="215"/>
    </location>
</feature>
<feature type="domain" description="Na+/H+ antiporter NhaC-like C-terminal" evidence="10">
    <location>
        <begin position="230"/>
        <end position="391"/>
    </location>
</feature>
<comment type="similarity">
    <text evidence="8">Belongs to the NhaC Na(+)/H(+) (TC 2.A.35) antiporter family.</text>
</comment>
<evidence type="ECO:0000259" key="10">
    <source>
        <dbReference type="Pfam" id="PF03553"/>
    </source>
</evidence>
<comment type="subcellular location">
    <subcellularLocation>
        <location evidence="1">Cell membrane</location>
        <topology evidence="1">Multi-pass membrane protein</topology>
    </subcellularLocation>
</comment>
<feature type="transmembrane region" description="Helical" evidence="9">
    <location>
        <begin position="12"/>
        <end position="31"/>
    </location>
</feature>
<dbReference type="Pfam" id="PF03553">
    <property type="entry name" value="Na_H_antiporter"/>
    <property type="match status" value="2"/>
</dbReference>
<evidence type="ECO:0000256" key="3">
    <source>
        <dbReference type="ARBA" id="ARBA00022449"/>
    </source>
</evidence>
<gene>
    <name evidence="11" type="ORF">SAMN05660841_00983</name>
</gene>
<feature type="transmembrane region" description="Helical" evidence="9">
    <location>
        <begin position="288"/>
        <end position="309"/>
    </location>
</feature>
<feature type="transmembrane region" description="Helical" evidence="9">
    <location>
        <begin position="195"/>
        <end position="214"/>
    </location>
</feature>
<dbReference type="PANTHER" id="PTHR33451:SF5">
    <property type="entry name" value="NA+_H+ ANTIPORTER"/>
    <property type="match status" value="1"/>
</dbReference>